<evidence type="ECO:0000256" key="1">
    <source>
        <dbReference type="SAM" id="Phobius"/>
    </source>
</evidence>
<dbReference type="Proteomes" id="UP000199695">
    <property type="component" value="Unassembled WGS sequence"/>
</dbReference>
<feature type="transmembrane region" description="Helical" evidence="1">
    <location>
        <begin position="16"/>
        <end position="37"/>
    </location>
</feature>
<sequence>MKRLWRAMKKSVPVSFRLYLGFIFLIYGLAKIIMGQFAAVEPTSQIAGLHPDPKGFALAWTFFAYSRVYEIFIGVGEVMAAILIMIPRTATLGAVAYFPISVNVLMVNVCFGIGVADLSTVLVVMNLFLLWADRRKLLMIFWDSSRIEHRIPETDLRGEKTA</sequence>
<keyword evidence="3" id="KW-1185">Reference proteome</keyword>
<dbReference type="AlphaFoldDB" id="A0A1H8IGQ6"/>
<dbReference type="RefSeq" id="WP_244527607.1">
    <property type="nucleotide sequence ID" value="NZ_FOCQ01000017.1"/>
</dbReference>
<dbReference type="EMBL" id="FOCQ01000017">
    <property type="protein sequence ID" value="SEN67416.1"/>
    <property type="molecule type" value="Genomic_DNA"/>
</dbReference>
<evidence type="ECO:0000313" key="3">
    <source>
        <dbReference type="Proteomes" id="UP000199695"/>
    </source>
</evidence>
<keyword evidence="1" id="KW-1133">Transmembrane helix</keyword>
<evidence type="ECO:0000313" key="2">
    <source>
        <dbReference type="EMBL" id="SEN67416.1"/>
    </source>
</evidence>
<organism evidence="2 3">
    <name type="scientific">Lihuaxuella thermophila</name>
    <dbReference type="NCBI Taxonomy" id="1173111"/>
    <lineage>
        <taxon>Bacteria</taxon>
        <taxon>Bacillati</taxon>
        <taxon>Bacillota</taxon>
        <taxon>Bacilli</taxon>
        <taxon>Bacillales</taxon>
        <taxon>Thermoactinomycetaceae</taxon>
        <taxon>Lihuaxuella</taxon>
    </lineage>
</organism>
<protein>
    <recommendedName>
        <fullName evidence="4">DoxX protein</fullName>
    </recommendedName>
</protein>
<keyword evidence="1" id="KW-0472">Membrane</keyword>
<feature type="transmembrane region" description="Helical" evidence="1">
    <location>
        <begin position="82"/>
        <end position="100"/>
    </location>
</feature>
<feature type="transmembrane region" description="Helical" evidence="1">
    <location>
        <begin position="57"/>
        <end position="75"/>
    </location>
</feature>
<proteinExistence type="predicted"/>
<keyword evidence="1" id="KW-0812">Transmembrane</keyword>
<name>A0A1H8IGQ6_9BACL</name>
<feature type="transmembrane region" description="Helical" evidence="1">
    <location>
        <begin position="106"/>
        <end position="132"/>
    </location>
</feature>
<evidence type="ECO:0008006" key="4">
    <source>
        <dbReference type="Google" id="ProtNLM"/>
    </source>
</evidence>
<gene>
    <name evidence="2" type="ORF">SAMN05444955_11769</name>
</gene>
<reference evidence="2 3" key="1">
    <citation type="submission" date="2016-10" db="EMBL/GenBank/DDBJ databases">
        <authorList>
            <person name="de Groot N.N."/>
        </authorList>
    </citation>
    <scope>NUCLEOTIDE SEQUENCE [LARGE SCALE GENOMIC DNA]</scope>
    <source>
        <strain evidence="2 3">DSM 46701</strain>
    </source>
</reference>
<accession>A0A1H8IGQ6</accession>
<dbReference type="STRING" id="1173111.SAMN05444955_11769"/>